<keyword evidence="2" id="KW-1185">Reference proteome</keyword>
<name>A0A1Y2A0B7_9PLEO</name>
<dbReference type="EMBL" id="MCFA01000021">
    <property type="protein sequence ID" value="ORY15949.1"/>
    <property type="molecule type" value="Genomic_DNA"/>
</dbReference>
<proteinExistence type="predicted"/>
<gene>
    <name evidence="1" type="ORF">BCR34DRAFT_661706</name>
</gene>
<evidence type="ECO:0000313" key="2">
    <source>
        <dbReference type="Proteomes" id="UP000193144"/>
    </source>
</evidence>
<accession>A0A1Y2A0B7</accession>
<comment type="caution">
    <text evidence="1">The sequence shown here is derived from an EMBL/GenBank/DDBJ whole genome shotgun (WGS) entry which is preliminary data.</text>
</comment>
<protein>
    <recommendedName>
        <fullName evidence="3">F-box domain-containing protein</fullName>
    </recommendedName>
</protein>
<evidence type="ECO:0000313" key="1">
    <source>
        <dbReference type="EMBL" id="ORY15949.1"/>
    </source>
</evidence>
<evidence type="ECO:0008006" key="3">
    <source>
        <dbReference type="Google" id="ProtNLM"/>
    </source>
</evidence>
<reference evidence="1 2" key="1">
    <citation type="submission" date="2016-07" db="EMBL/GenBank/DDBJ databases">
        <title>Pervasive Adenine N6-methylation of Active Genes in Fungi.</title>
        <authorList>
            <consortium name="DOE Joint Genome Institute"/>
            <person name="Mondo S.J."/>
            <person name="Dannebaum R.O."/>
            <person name="Kuo R.C."/>
            <person name="Labutti K."/>
            <person name="Haridas S."/>
            <person name="Kuo A."/>
            <person name="Salamov A."/>
            <person name="Ahrendt S.R."/>
            <person name="Lipzen A."/>
            <person name="Sullivan W."/>
            <person name="Andreopoulos W.B."/>
            <person name="Clum A."/>
            <person name="Lindquist E."/>
            <person name="Daum C."/>
            <person name="Ramamoorthy G.K."/>
            <person name="Gryganskyi A."/>
            <person name="Culley D."/>
            <person name="Magnuson J.K."/>
            <person name="James T.Y."/>
            <person name="O'Malley M.A."/>
            <person name="Stajich J.E."/>
            <person name="Spatafora J.W."/>
            <person name="Visel A."/>
            <person name="Grigoriev I.V."/>
        </authorList>
    </citation>
    <scope>NUCLEOTIDE SEQUENCE [LARGE SCALE GENOMIC DNA]</scope>
    <source>
        <strain evidence="1 2">CBS 115471</strain>
    </source>
</reference>
<organism evidence="1 2">
    <name type="scientific">Clohesyomyces aquaticus</name>
    <dbReference type="NCBI Taxonomy" id="1231657"/>
    <lineage>
        <taxon>Eukaryota</taxon>
        <taxon>Fungi</taxon>
        <taxon>Dikarya</taxon>
        <taxon>Ascomycota</taxon>
        <taxon>Pezizomycotina</taxon>
        <taxon>Dothideomycetes</taxon>
        <taxon>Pleosporomycetidae</taxon>
        <taxon>Pleosporales</taxon>
        <taxon>Lindgomycetaceae</taxon>
        <taxon>Clohesyomyces</taxon>
    </lineage>
</organism>
<dbReference type="AlphaFoldDB" id="A0A1Y2A0B7"/>
<sequence length="456" mass="52690">MNPAQVIAMLSPPPQNVTKTATKPLHPDFGLGPDELQGRSLALQELSQAKTQKPMEYLRIKTPRFRESFSDFLSSTSSYYLRNDELRRRDVLIPLASITHLSSGIKGLLSISSTRALVLNRAKTLAYTTSQRPLDKCIYVVALKQNLEALDSLHRQLWEQIAHYYPGTDEHYYRGEGKRFYATRVWDGDNWGWDFEVQFDGPVARIGGNEHRPRTRNLPPELVKWVLEYVDPVTLWTACRRGNSVLRAWGEDVFIRKHLPNVILRLYPAQETKRPHLLRFHSVQPGGKDVALFRETGGLWLERFLDNRHERQALRVPGWNLEDWHEREALRDPSWKIWCHIPEAGWVFVVWGMDVFQGKSEEFIGTWKLDWRALMDDYFLKAQLVKNQMLLGMREGVPMDILSQSRPSQSWRKPSGGPPLFLRFDPFECQGASGYGLSGFSYPQRRGNTAVTCFAH</sequence>
<dbReference type="Proteomes" id="UP000193144">
    <property type="component" value="Unassembled WGS sequence"/>
</dbReference>